<dbReference type="AlphaFoldDB" id="A0A7R9GD12"/>
<proteinExistence type="predicted"/>
<keyword evidence="2" id="KW-1185">Reference proteome</keyword>
<organism evidence="1">
    <name type="scientific">Notodromas monacha</name>
    <dbReference type="NCBI Taxonomy" id="399045"/>
    <lineage>
        <taxon>Eukaryota</taxon>
        <taxon>Metazoa</taxon>
        <taxon>Ecdysozoa</taxon>
        <taxon>Arthropoda</taxon>
        <taxon>Crustacea</taxon>
        <taxon>Oligostraca</taxon>
        <taxon>Ostracoda</taxon>
        <taxon>Podocopa</taxon>
        <taxon>Podocopida</taxon>
        <taxon>Cypridocopina</taxon>
        <taxon>Cypridoidea</taxon>
        <taxon>Cyprididae</taxon>
        <taxon>Notodromas</taxon>
    </lineage>
</organism>
<reference evidence="1" key="1">
    <citation type="submission" date="2020-11" db="EMBL/GenBank/DDBJ databases">
        <authorList>
            <person name="Tran Van P."/>
        </authorList>
    </citation>
    <scope>NUCLEOTIDE SEQUENCE</scope>
</reference>
<sequence>MGIHALESSFEAFKRAAKCYAVYCCFVQLMQFCWEVDEFPILLTSHPYFKVIKIQLSIFQVCLMHCKP</sequence>
<evidence type="ECO:0000313" key="2">
    <source>
        <dbReference type="Proteomes" id="UP000678499"/>
    </source>
</evidence>
<evidence type="ECO:0000313" key="1">
    <source>
        <dbReference type="EMBL" id="CAD7278066.1"/>
    </source>
</evidence>
<name>A0A7R9GD12_9CRUS</name>
<dbReference type="Proteomes" id="UP000678499">
    <property type="component" value="Unassembled WGS sequence"/>
</dbReference>
<accession>A0A7R9GD12</accession>
<dbReference type="EMBL" id="CAJPEX010001098">
    <property type="protein sequence ID" value="CAG0918218.1"/>
    <property type="molecule type" value="Genomic_DNA"/>
</dbReference>
<protein>
    <submittedName>
        <fullName evidence="1">Uncharacterized protein</fullName>
    </submittedName>
</protein>
<dbReference type="EMBL" id="OA883135">
    <property type="protein sequence ID" value="CAD7278066.1"/>
    <property type="molecule type" value="Genomic_DNA"/>
</dbReference>
<gene>
    <name evidence="1" type="ORF">NMOB1V02_LOCUS5780</name>
</gene>